<comment type="caution">
    <text evidence="1">The sequence shown here is derived from an EMBL/GenBank/DDBJ whole genome shotgun (WGS) entry which is preliminary data.</text>
</comment>
<dbReference type="OrthoDB" id="1551172at2"/>
<dbReference type="Proteomes" id="UP000058012">
    <property type="component" value="Unassembled WGS sequence"/>
</dbReference>
<dbReference type="RefSeq" id="WP_067914444.1">
    <property type="nucleotide sequence ID" value="NZ_KQ954248.1"/>
</dbReference>
<evidence type="ECO:0000313" key="2">
    <source>
        <dbReference type="Proteomes" id="UP000058012"/>
    </source>
</evidence>
<dbReference type="STRING" id="1117702.AQZ52_17865"/>
<protein>
    <submittedName>
        <fullName evidence="1">Uncharacterized protein</fullName>
    </submittedName>
</protein>
<gene>
    <name evidence="1" type="ORF">AQZ52_17865</name>
</gene>
<dbReference type="EMBL" id="LLZS01000012">
    <property type="protein sequence ID" value="KUR69867.1"/>
    <property type="molecule type" value="Genomic_DNA"/>
</dbReference>
<sequence length="192" mass="20605">MADYYCQTSFAIAISADEAALLNEIDPLLRVLGDGFETAAEAEAAYTDTSPAFQAMFPKGNHGDPFAELTGLFDDPIWPTLGVDLDIRPNADHPGTFSLFVSGDDARPFDLAALLQRVCPTALPFRFGWAYTCSRHRLDAFGCGYMEVGADTLTRLIDPDDPVEAIAQISAAVMAAQSERKGGELGRAPLLG</sequence>
<organism evidence="1 2">
    <name type="scientific">Novosphingobium fuchskuhlense</name>
    <dbReference type="NCBI Taxonomy" id="1117702"/>
    <lineage>
        <taxon>Bacteria</taxon>
        <taxon>Pseudomonadati</taxon>
        <taxon>Pseudomonadota</taxon>
        <taxon>Alphaproteobacteria</taxon>
        <taxon>Sphingomonadales</taxon>
        <taxon>Sphingomonadaceae</taxon>
        <taxon>Novosphingobium</taxon>
    </lineage>
</organism>
<keyword evidence="2" id="KW-1185">Reference proteome</keyword>
<reference evidence="1 2" key="1">
    <citation type="submission" date="2015-10" db="EMBL/GenBank/DDBJ databases">
        <title>Draft genome sequence of Novosphingobium fuchskuhlense DSM 25065 isolated from a surface water sample of the southwest basin of Lake Grosse Fuchskuhle.</title>
        <authorList>
            <person name="Ruckert C."/>
            <person name="Winkler A."/>
            <person name="Glaeser J."/>
            <person name="Grossart H.-P."/>
            <person name="Kalinowski J."/>
            <person name="Glaeser S."/>
        </authorList>
    </citation>
    <scope>NUCLEOTIDE SEQUENCE [LARGE SCALE GENOMIC DNA]</scope>
    <source>
        <strain evidence="1 2">FNE08-7</strain>
    </source>
</reference>
<dbReference type="AlphaFoldDB" id="A0A117US58"/>
<evidence type="ECO:0000313" key="1">
    <source>
        <dbReference type="EMBL" id="KUR69867.1"/>
    </source>
</evidence>
<proteinExistence type="predicted"/>
<accession>A0A117US58</accession>
<name>A0A117US58_9SPHN</name>